<evidence type="ECO:0000313" key="3">
    <source>
        <dbReference type="Proteomes" id="UP001652625"/>
    </source>
</evidence>
<proteinExistence type="predicted"/>
<dbReference type="GeneID" id="136082472"/>
<evidence type="ECO:0000313" key="4">
    <source>
        <dbReference type="RefSeq" id="XP_065657923.1"/>
    </source>
</evidence>
<feature type="domain" description="Transposable element P transposase-like RNase H C-terminal" evidence="2">
    <location>
        <begin position="290"/>
        <end position="318"/>
    </location>
</feature>
<dbReference type="InterPro" id="IPR048367">
    <property type="entry name" value="TNP-like_RNaseH_C"/>
</dbReference>
<reference evidence="4" key="1">
    <citation type="submission" date="2025-08" db="UniProtKB">
        <authorList>
            <consortium name="RefSeq"/>
        </authorList>
    </citation>
    <scope>IDENTIFICATION</scope>
</reference>
<organism evidence="3 4">
    <name type="scientific">Hydra vulgaris</name>
    <name type="common">Hydra</name>
    <name type="synonym">Hydra attenuata</name>
    <dbReference type="NCBI Taxonomy" id="6087"/>
    <lineage>
        <taxon>Eukaryota</taxon>
        <taxon>Metazoa</taxon>
        <taxon>Cnidaria</taxon>
        <taxon>Hydrozoa</taxon>
        <taxon>Hydroidolina</taxon>
        <taxon>Anthoathecata</taxon>
        <taxon>Aplanulata</taxon>
        <taxon>Hydridae</taxon>
        <taxon>Hydra</taxon>
    </lineage>
</organism>
<feature type="domain" description="Transposable element P transposase-like GTP-binding insertion" evidence="1">
    <location>
        <begin position="109"/>
        <end position="207"/>
    </location>
</feature>
<dbReference type="Proteomes" id="UP001652625">
    <property type="component" value="Chromosome 07"/>
</dbReference>
<keyword evidence="3" id="KW-1185">Reference proteome</keyword>
<accession>A0ABM4C8G9</accession>
<evidence type="ECO:0000259" key="1">
    <source>
        <dbReference type="Pfam" id="PF21788"/>
    </source>
</evidence>
<protein>
    <submittedName>
        <fullName evidence="4">Uncharacterized protein LOC136082472 isoform X1</fullName>
    </submittedName>
</protein>
<dbReference type="RefSeq" id="XP_065657923.1">
    <property type="nucleotide sequence ID" value="XM_065801851.1"/>
</dbReference>
<gene>
    <name evidence="4" type="primary">LOC136082472</name>
</gene>
<name>A0ABM4C8G9_HYDVU</name>
<evidence type="ECO:0000259" key="2">
    <source>
        <dbReference type="Pfam" id="PF21789"/>
    </source>
</evidence>
<dbReference type="InterPro" id="IPR048366">
    <property type="entry name" value="TNP-like_GBD"/>
</dbReference>
<dbReference type="Pfam" id="PF21788">
    <property type="entry name" value="TNP-like_GBD"/>
    <property type="match status" value="1"/>
</dbReference>
<dbReference type="Pfam" id="PF21789">
    <property type="entry name" value="TNP-like_RNaseH_C"/>
    <property type="match status" value="1"/>
</dbReference>
<sequence length="366" mass="43035">MVADGASPNRKFFQIHLAENYENVKDTTVHWTWNIWCSTRKLYFFCDVPHLIKTTRNNLENSHWNQHSRNLMVILICSANQEWQKQGGMPRAMVLGDAQDHYKVDNQIEDQFITWPQIMNVYEWDLGMFHDAVGLRLGHKLRDEHIHLTPQSRMRVNLAAQVLSQTVVHMLEEQGKAETRCLQKFINLIDTFFDCLNVSRQFNKTRKPALDVYKTHLDKRFEWLNKTFLKFLNEWEQASQNVKNLSIKEKAKLCLSKQTLEGFRITVHSFTELGSALLQEEGVEYLLSEKFSQDPIEEYFSKQRRRGGGNENPCLEEFNRNFLGLNIAGDNLIRALNGNYRGRFQEDLKIDVTDTIHLPKKKPRKY</sequence>